<dbReference type="OrthoDB" id="1730053at2759"/>
<reference evidence="1 2" key="1">
    <citation type="submission" date="2020-09" db="EMBL/GenBank/DDBJ databases">
        <title>De no assembly of potato wild relative species, Solanum commersonii.</title>
        <authorList>
            <person name="Cho K."/>
        </authorList>
    </citation>
    <scope>NUCLEOTIDE SEQUENCE [LARGE SCALE GENOMIC DNA]</scope>
    <source>
        <strain evidence="1">LZ3.2</strain>
        <tissue evidence="1">Leaf</tissue>
    </source>
</reference>
<organism evidence="1 2">
    <name type="scientific">Solanum commersonii</name>
    <name type="common">Commerson's wild potato</name>
    <name type="synonym">Commerson's nightshade</name>
    <dbReference type="NCBI Taxonomy" id="4109"/>
    <lineage>
        <taxon>Eukaryota</taxon>
        <taxon>Viridiplantae</taxon>
        <taxon>Streptophyta</taxon>
        <taxon>Embryophyta</taxon>
        <taxon>Tracheophyta</taxon>
        <taxon>Spermatophyta</taxon>
        <taxon>Magnoliopsida</taxon>
        <taxon>eudicotyledons</taxon>
        <taxon>Gunneridae</taxon>
        <taxon>Pentapetalae</taxon>
        <taxon>asterids</taxon>
        <taxon>lamiids</taxon>
        <taxon>Solanales</taxon>
        <taxon>Solanaceae</taxon>
        <taxon>Solanoideae</taxon>
        <taxon>Solaneae</taxon>
        <taxon>Solanum</taxon>
    </lineage>
</organism>
<gene>
    <name evidence="1" type="ORF">H5410_061091</name>
</gene>
<evidence type="ECO:0000313" key="2">
    <source>
        <dbReference type="Proteomes" id="UP000824120"/>
    </source>
</evidence>
<dbReference type="PANTHER" id="PTHR33116:SF67">
    <property type="entry name" value="REVERSE TRANSCRIPTASE"/>
    <property type="match status" value="1"/>
</dbReference>
<dbReference type="AlphaFoldDB" id="A0A9J5W6T3"/>
<comment type="caution">
    <text evidence="1">The sequence shown here is derived from an EMBL/GenBank/DDBJ whole genome shotgun (WGS) entry which is preliminary data.</text>
</comment>
<evidence type="ECO:0008006" key="3">
    <source>
        <dbReference type="Google" id="ProtNLM"/>
    </source>
</evidence>
<dbReference type="EMBL" id="JACXVP010000012">
    <property type="protein sequence ID" value="KAG5571325.1"/>
    <property type="molecule type" value="Genomic_DNA"/>
</dbReference>
<dbReference type="PANTHER" id="PTHR33116">
    <property type="entry name" value="REVERSE TRANSCRIPTASE ZINC-BINDING DOMAIN-CONTAINING PROTEIN-RELATED-RELATED"/>
    <property type="match status" value="1"/>
</dbReference>
<dbReference type="Proteomes" id="UP000824120">
    <property type="component" value="Chromosome 12"/>
</dbReference>
<proteinExistence type="predicted"/>
<protein>
    <recommendedName>
        <fullName evidence="3">Reverse transcriptase domain-containing protein</fullName>
    </recommendedName>
</protein>
<sequence>MHKWSERLNHLAYADDTIIFDTTDKRSLQLSMETNHMYEEQLGQLINKEKSFLYLCSKVTQTSIQVVQEVIGVEKGFGVSIGHEMMKKVHFSELIQKILNKLQMWKGKLLSFGGKVVLINHVLQNTYHMLFNGSEAHKYGRLCCRLETCLINRSCGKLKEVSLVFGLTIEPNLGPFTYKRLFLMNKIILNQCSSSSMRMGGILRD</sequence>
<keyword evidence="2" id="KW-1185">Reference proteome</keyword>
<name>A0A9J5W6T3_SOLCO</name>
<evidence type="ECO:0000313" key="1">
    <source>
        <dbReference type="EMBL" id="KAG5571325.1"/>
    </source>
</evidence>
<accession>A0A9J5W6T3</accession>